<dbReference type="PROSITE" id="PS51257">
    <property type="entry name" value="PROKAR_LIPOPROTEIN"/>
    <property type="match status" value="1"/>
</dbReference>
<evidence type="ECO:0000313" key="3">
    <source>
        <dbReference type="Proteomes" id="UP000270673"/>
    </source>
</evidence>
<keyword evidence="1" id="KW-0732">Signal</keyword>
<organism evidence="2 3">
    <name type="scientific">Butyricimonas faecalis</name>
    <dbReference type="NCBI Taxonomy" id="2093856"/>
    <lineage>
        <taxon>Bacteria</taxon>
        <taxon>Pseudomonadati</taxon>
        <taxon>Bacteroidota</taxon>
        <taxon>Bacteroidia</taxon>
        <taxon>Bacteroidales</taxon>
        <taxon>Odoribacteraceae</taxon>
        <taxon>Butyricimonas</taxon>
    </lineage>
</organism>
<accession>A0A3S9VXX4</accession>
<proteinExistence type="predicted"/>
<dbReference type="AlphaFoldDB" id="A0A3S9VXX4"/>
<dbReference type="KEGG" id="buy:D8S85_18855"/>
<dbReference type="Proteomes" id="UP000270673">
    <property type="component" value="Chromosome"/>
</dbReference>
<feature type="chain" id="PRO_5019117179" evidence="1">
    <location>
        <begin position="21"/>
        <end position="343"/>
    </location>
</feature>
<name>A0A3S9VXX4_9BACT</name>
<dbReference type="EMBL" id="CP032819">
    <property type="protein sequence ID" value="AZS31397.1"/>
    <property type="molecule type" value="Genomic_DNA"/>
</dbReference>
<gene>
    <name evidence="2" type="ORF">D8S85_18855</name>
</gene>
<dbReference type="Pfam" id="PF13149">
    <property type="entry name" value="Mfa_like_1"/>
    <property type="match status" value="1"/>
</dbReference>
<evidence type="ECO:0000313" key="2">
    <source>
        <dbReference type="EMBL" id="AZS31397.1"/>
    </source>
</evidence>
<feature type="signal peptide" evidence="1">
    <location>
        <begin position="1"/>
        <end position="20"/>
    </location>
</feature>
<dbReference type="Gene3D" id="2.60.40.2620">
    <property type="entry name" value="Fimbrillin-like"/>
    <property type="match status" value="1"/>
</dbReference>
<sequence>MKTNTKFFILAAVTLLAACAKENEEPKNPVAARITAGVSGPMTRAINNTWNTDKIGVMVVDEPNTPTTMGNKYKNVGYQTTSTGTTADFTPITKGYGIFFEDASSKFTFAAYAPYTSSANASILPGSNGEITVTTDNQPTVEDQEKMDYIYATGAQAGKSNPTISFTDNTATGGSDCSFKHQMARLILKVQASTTDGFSDTDVLKLADYKLGGLIHEGTFNVTTGIAATTGSVVNDWKLRECTGTPKTAADKCVASFDAATGVMTFSMILLPQTLADYLNFEVIPDDGMSQTYANKDKIKPALEAGYSYTYTITVKKTGLAVSGCTIEDWNDGGSHSGDAMMQ</sequence>
<dbReference type="Gene3D" id="2.60.40.2630">
    <property type="match status" value="1"/>
</dbReference>
<dbReference type="CDD" id="cd13121">
    <property type="entry name" value="BF2867_like_C"/>
    <property type="match status" value="1"/>
</dbReference>
<keyword evidence="3" id="KW-1185">Reference proteome</keyword>
<dbReference type="RefSeq" id="WP_106481993.1">
    <property type="nucleotide sequence ID" value="NZ_CP032819.1"/>
</dbReference>
<dbReference type="CDD" id="cd13120">
    <property type="entry name" value="BF2867_like_N"/>
    <property type="match status" value="1"/>
</dbReference>
<protein>
    <submittedName>
        <fullName evidence="2">Fimbrillin family protein</fullName>
    </submittedName>
</protein>
<evidence type="ECO:0000256" key="1">
    <source>
        <dbReference type="SAM" id="SignalP"/>
    </source>
</evidence>
<dbReference type="OrthoDB" id="1062950at2"/>
<dbReference type="InterPro" id="IPR025049">
    <property type="entry name" value="Mfa-like_1"/>
</dbReference>
<dbReference type="InterPro" id="IPR042278">
    <property type="entry name" value="Mfa-like_1_N"/>
</dbReference>
<reference evidence="2 3" key="1">
    <citation type="submission" date="2018-10" db="EMBL/GenBank/DDBJ databases">
        <title>Butyricimonas faecalis sp. nov., isolated from human faeces and emended description of the genus Butyricimonas.</title>
        <authorList>
            <person name="Le Roy T."/>
            <person name="Van der Smissen P."/>
            <person name="Paquot A."/>
            <person name="Delzenne N."/>
            <person name="Muccioli G."/>
            <person name="Collet J.-F."/>
            <person name="Cani P.D."/>
        </authorList>
    </citation>
    <scope>NUCLEOTIDE SEQUENCE [LARGE SCALE GENOMIC DNA]</scope>
    <source>
        <strain evidence="2 3">H184</strain>
    </source>
</reference>